<dbReference type="InterPro" id="IPR006076">
    <property type="entry name" value="FAD-dep_OxRdtase"/>
</dbReference>
<keyword evidence="4" id="KW-1185">Reference proteome</keyword>
<dbReference type="Proteomes" id="UP000307874">
    <property type="component" value="Unassembled WGS sequence"/>
</dbReference>
<organism evidence="3 4">
    <name type="scientific">Martelella lutilitoris</name>
    <dbReference type="NCBI Taxonomy" id="2583532"/>
    <lineage>
        <taxon>Bacteria</taxon>
        <taxon>Pseudomonadati</taxon>
        <taxon>Pseudomonadota</taxon>
        <taxon>Alphaproteobacteria</taxon>
        <taxon>Hyphomicrobiales</taxon>
        <taxon>Aurantimonadaceae</taxon>
        <taxon>Martelella</taxon>
    </lineage>
</organism>
<evidence type="ECO:0000313" key="4">
    <source>
        <dbReference type="Proteomes" id="UP000307874"/>
    </source>
</evidence>
<keyword evidence="1" id="KW-0560">Oxidoreductase</keyword>
<dbReference type="Gene3D" id="3.50.50.60">
    <property type="entry name" value="FAD/NAD(P)-binding domain"/>
    <property type="match status" value="1"/>
</dbReference>
<comment type="caution">
    <text evidence="3">The sequence shown here is derived from an EMBL/GenBank/DDBJ whole genome shotgun (WGS) entry which is preliminary data.</text>
</comment>
<proteinExistence type="predicted"/>
<reference evidence="3 4" key="2">
    <citation type="submission" date="2019-06" db="EMBL/GenBank/DDBJ databases">
        <title>Martelella lutilitoris sp. nov., isolated from a tidal mudflat.</title>
        <authorList>
            <person name="Kim Y.-J."/>
        </authorList>
    </citation>
    <scope>NUCLEOTIDE SEQUENCE [LARGE SCALE GENOMIC DNA]</scope>
    <source>
        <strain evidence="3 4">GH2-6</strain>
    </source>
</reference>
<dbReference type="EMBL" id="VCLB01000006">
    <property type="protein sequence ID" value="TNB47752.1"/>
    <property type="molecule type" value="Genomic_DNA"/>
</dbReference>
<sequence length="396" mass="42623">MNGDNTNMTVRQKTSADLVIIGGGIMGLWAAYHAEKAGMDTLLVDREAPGRGASNGLLGALMAYMPDQWDEKKQFQFEALAALEDQLRLLEVETGLETGYRRSGRVMPLYQEQQVRTARLRADEAARNWRFGDQSFEWNVVEEPPDAGWPSRREAALAYVHETLAAHVAPRGVVAALKAFFATARHVRIIREDVAAIDAEAHRIVLSDGECMGFGKAIVSAGVGAFSLLQPLWAPQGQPLGRPVKGQAALLAADCDPALPIFFDNGLYVIAHAGGRVAIGSTSEDDFGDPCSTDDKLEALIAAARAAIPALRDAPVIERWAGLRPRGVHREPMIGALQCAPDVIALGGGFKTSFGIANRLADHAIGLASGNTPSAQDLPDIYSLEIYLRRANKKHG</sequence>
<dbReference type="PANTHER" id="PTHR13847">
    <property type="entry name" value="SARCOSINE DEHYDROGENASE-RELATED"/>
    <property type="match status" value="1"/>
</dbReference>
<name>A0A5C4JRB0_9HYPH</name>
<evidence type="ECO:0000313" key="3">
    <source>
        <dbReference type="EMBL" id="TNB47752.1"/>
    </source>
</evidence>
<dbReference type="GO" id="GO:0005737">
    <property type="term" value="C:cytoplasm"/>
    <property type="evidence" value="ECO:0007669"/>
    <property type="project" value="TreeGrafter"/>
</dbReference>
<dbReference type="Gene3D" id="3.30.9.10">
    <property type="entry name" value="D-Amino Acid Oxidase, subunit A, domain 2"/>
    <property type="match status" value="1"/>
</dbReference>
<dbReference type="Pfam" id="PF01266">
    <property type="entry name" value="DAO"/>
    <property type="match status" value="1"/>
</dbReference>
<dbReference type="AlphaFoldDB" id="A0A5C4JRB0"/>
<evidence type="ECO:0000259" key="2">
    <source>
        <dbReference type="Pfam" id="PF01266"/>
    </source>
</evidence>
<reference evidence="3 4" key="1">
    <citation type="submission" date="2019-05" db="EMBL/GenBank/DDBJ databases">
        <authorList>
            <person name="Lee S.D."/>
        </authorList>
    </citation>
    <scope>NUCLEOTIDE SEQUENCE [LARGE SCALE GENOMIC DNA]</scope>
    <source>
        <strain evidence="3 4">GH2-6</strain>
    </source>
</reference>
<accession>A0A5C4JRB0</accession>
<dbReference type="PANTHER" id="PTHR13847:SF289">
    <property type="entry name" value="GLYCINE OXIDASE"/>
    <property type="match status" value="1"/>
</dbReference>
<dbReference type="GO" id="GO:0016491">
    <property type="term" value="F:oxidoreductase activity"/>
    <property type="evidence" value="ECO:0007669"/>
    <property type="project" value="UniProtKB-KW"/>
</dbReference>
<dbReference type="OrthoDB" id="7818064at2"/>
<protein>
    <submittedName>
        <fullName evidence="3">FAD-binding oxidoreductase</fullName>
    </submittedName>
</protein>
<gene>
    <name evidence="3" type="ORF">FF124_12100</name>
</gene>
<feature type="domain" description="FAD dependent oxidoreductase" evidence="2">
    <location>
        <begin position="17"/>
        <end position="362"/>
    </location>
</feature>
<dbReference type="SUPFAM" id="SSF51905">
    <property type="entry name" value="FAD/NAD(P)-binding domain"/>
    <property type="match status" value="1"/>
</dbReference>
<dbReference type="InterPro" id="IPR036188">
    <property type="entry name" value="FAD/NAD-bd_sf"/>
</dbReference>
<evidence type="ECO:0000256" key="1">
    <source>
        <dbReference type="ARBA" id="ARBA00023002"/>
    </source>
</evidence>